<organism evidence="3 4">
    <name type="scientific">Tautonia sociabilis</name>
    <dbReference type="NCBI Taxonomy" id="2080755"/>
    <lineage>
        <taxon>Bacteria</taxon>
        <taxon>Pseudomonadati</taxon>
        <taxon>Planctomycetota</taxon>
        <taxon>Planctomycetia</taxon>
        <taxon>Isosphaerales</taxon>
        <taxon>Isosphaeraceae</taxon>
        <taxon>Tautonia</taxon>
    </lineage>
</organism>
<feature type="domain" description="DUF1559" evidence="2">
    <location>
        <begin position="214"/>
        <end position="252"/>
    </location>
</feature>
<feature type="compositionally biased region" description="Polar residues" evidence="1">
    <location>
        <begin position="76"/>
        <end position="88"/>
    </location>
</feature>
<feature type="compositionally biased region" description="Basic and acidic residues" evidence="1">
    <location>
        <begin position="11"/>
        <end position="24"/>
    </location>
</feature>
<evidence type="ECO:0000259" key="2">
    <source>
        <dbReference type="Pfam" id="PF07596"/>
    </source>
</evidence>
<evidence type="ECO:0000313" key="4">
    <source>
        <dbReference type="Proteomes" id="UP000280296"/>
    </source>
</evidence>
<dbReference type="InterPro" id="IPR027558">
    <property type="entry name" value="Pre_pil_HX9DG_C"/>
</dbReference>
<feature type="compositionally biased region" description="Gly residues" evidence="1">
    <location>
        <begin position="114"/>
        <end position="125"/>
    </location>
</feature>
<gene>
    <name evidence="3" type="ORF">TsocGM_11950</name>
</gene>
<dbReference type="OrthoDB" id="270727at2"/>
<dbReference type="NCBIfam" id="TIGR04294">
    <property type="entry name" value="pre_pil_HX9DG"/>
    <property type="match status" value="1"/>
</dbReference>
<dbReference type="AlphaFoldDB" id="A0A432MJG5"/>
<dbReference type="EMBL" id="RYZH01000020">
    <property type="protein sequence ID" value="RUL87542.1"/>
    <property type="molecule type" value="Genomic_DNA"/>
</dbReference>
<dbReference type="Proteomes" id="UP000280296">
    <property type="component" value="Unassembled WGS sequence"/>
</dbReference>
<evidence type="ECO:0000256" key="1">
    <source>
        <dbReference type="SAM" id="MobiDB-lite"/>
    </source>
</evidence>
<reference evidence="3 4" key="1">
    <citation type="submission" date="2018-12" db="EMBL/GenBank/DDBJ databases">
        <authorList>
            <person name="Toschakov S.V."/>
        </authorList>
    </citation>
    <scope>NUCLEOTIDE SEQUENCE [LARGE SCALE GENOMIC DNA]</scope>
    <source>
        <strain evidence="3 4">GM2012</strain>
    </source>
</reference>
<proteinExistence type="predicted"/>
<evidence type="ECO:0000313" key="3">
    <source>
        <dbReference type="EMBL" id="RUL87542.1"/>
    </source>
</evidence>
<accession>A0A432MJG5</accession>
<feature type="region of interest" description="Disordered" evidence="1">
    <location>
        <begin position="66"/>
        <end position="166"/>
    </location>
</feature>
<dbReference type="InterPro" id="IPR011453">
    <property type="entry name" value="DUF1559"/>
</dbReference>
<feature type="region of interest" description="Disordered" evidence="1">
    <location>
        <begin position="1"/>
        <end position="26"/>
    </location>
</feature>
<protein>
    <submittedName>
        <fullName evidence="3">DUF1559 domain-containing protein</fullName>
    </submittedName>
</protein>
<comment type="caution">
    <text evidence="3">The sequence shown here is derived from an EMBL/GenBank/DDBJ whole genome shotgun (WGS) entry which is preliminary data.</text>
</comment>
<name>A0A432MJG5_9BACT</name>
<dbReference type="Pfam" id="PF07596">
    <property type="entry name" value="SBP_bac_10"/>
    <property type="match status" value="1"/>
</dbReference>
<keyword evidence="4" id="KW-1185">Reference proteome</keyword>
<reference evidence="3 4" key="2">
    <citation type="submission" date="2019-01" db="EMBL/GenBank/DDBJ databases">
        <title>Tautonia sociabilis, a novel thermotolerant planctomycete of Isosphaeraceae family, isolated from a 4000 m deep subterranean habitat.</title>
        <authorList>
            <person name="Kovaleva O.L."/>
            <person name="Elcheninov A.G."/>
            <person name="Van Heerden E."/>
            <person name="Toshchakov S.V."/>
            <person name="Novikov A."/>
            <person name="Bonch-Osmolovskaya E.A."/>
            <person name="Kublanov I.V."/>
        </authorList>
    </citation>
    <scope>NUCLEOTIDE SEQUENCE [LARGE SCALE GENOMIC DNA]</scope>
    <source>
        <strain evidence="3 4">GM2012</strain>
    </source>
</reference>
<sequence length="274" mass="28994">MGARCHPCPTLERRRDGGGPERLADGIGTLRPAQRRISDLSWTHDLAQIDPAQLGFVPRREYGRSSVIPGRAEPNQCKNGSIESSCQRSRAERAPVRSFGEGGRPSQGIRSGCSCGGGSAGGKGGVRVDREGRPASLGPEFWSEGRGRSVGSARTGPKPAERPATGANVPYDLRGVCWWGSVSNFTGLMPPNTTDPDVTESASSCIDSYGTNPPCTAPTSQLLRVNFARSEHPGGVNAAFADGSVRFVKETIAIPTWRALSTTRGGEIVSADQF</sequence>